<dbReference type="PANTHER" id="PTHR47331:SF5">
    <property type="entry name" value="RIBONUCLEASE H"/>
    <property type="match status" value="1"/>
</dbReference>
<dbReference type="PANTHER" id="PTHR47331">
    <property type="entry name" value="PHD-TYPE DOMAIN-CONTAINING PROTEIN"/>
    <property type="match status" value="1"/>
</dbReference>
<reference evidence="1 2" key="1">
    <citation type="submission" date="2024-05" db="EMBL/GenBank/DDBJ databases">
        <title>Genome sequencing and assembly of Indian major carp, Cirrhinus mrigala (Hamilton, 1822).</title>
        <authorList>
            <person name="Mohindra V."/>
            <person name="Chowdhury L.M."/>
            <person name="Lal K."/>
            <person name="Jena J.K."/>
        </authorList>
    </citation>
    <scope>NUCLEOTIDE SEQUENCE [LARGE SCALE GENOMIC DNA]</scope>
    <source>
        <strain evidence="1">CM1030</strain>
        <tissue evidence="1">Blood</tissue>
    </source>
</reference>
<evidence type="ECO:0000313" key="2">
    <source>
        <dbReference type="Proteomes" id="UP001529510"/>
    </source>
</evidence>
<keyword evidence="2" id="KW-1185">Reference proteome</keyword>
<dbReference type="Proteomes" id="UP001529510">
    <property type="component" value="Unassembled WGS sequence"/>
</dbReference>
<dbReference type="AlphaFoldDB" id="A0ABD0NGI4"/>
<sequence>IRETTDPRQWYYINTGENPADYASRDLTIEELINSNWLTGPRFLWKKEIDAKR</sequence>
<name>A0ABD0NGI4_CIRMR</name>
<feature type="non-terminal residue" evidence="1">
    <location>
        <position position="53"/>
    </location>
</feature>
<proteinExistence type="predicted"/>
<dbReference type="EMBL" id="JAMKFB020000022">
    <property type="protein sequence ID" value="KAL0161123.1"/>
    <property type="molecule type" value="Genomic_DNA"/>
</dbReference>
<protein>
    <submittedName>
        <fullName evidence="1">Uncharacterized protein</fullName>
    </submittedName>
</protein>
<evidence type="ECO:0000313" key="1">
    <source>
        <dbReference type="EMBL" id="KAL0161123.1"/>
    </source>
</evidence>
<comment type="caution">
    <text evidence="1">The sequence shown here is derived from an EMBL/GenBank/DDBJ whole genome shotgun (WGS) entry which is preliminary data.</text>
</comment>
<accession>A0ABD0NGI4</accession>
<gene>
    <name evidence="1" type="ORF">M9458_044848</name>
</gene>
<organism evidence="1 2">
    <name type="scientific">Cirrhinus mrigala</name>
    <name type="common">Mrigala</name>
    <dbReference type="NCBI Taxonomy" id="683832"/>
    <lineage>
        <taxon>Eukaryota</taxon>
        <taxon>Metazoa</taxon>
        <taxon>Chordata</taxon>
        <taxon>Craniata</taxon>
        <taxon>Vertebrata</taxon>
        <taxon>Euteleostomi</taxon>
        <taxon>Actinopterygii</taxon>
        <taxon>Neopterygii</taxon>
        <taxon>Teleostei</taxon>
        <taxon>Ostariophysi</taxon>
        <taxon>Cypriniformes</taxon>
        <taxon>Cyprinidae</taxon>
        <taxon>Labeoninae</taxon>
        <taxon>Labeonini</taxon>
        <taxon>Cirrhinus</taxon>
    </lineage>
</organism>
<feature type="non-terminal residue" evidence="1">
    <location>
        <position position="1"/>
    </location>
</feature>